<proteinExistence type="predicted"/>
<organism evidence="1 2">
    <name type="scientific">Vibrio celticus</name>
    <dbReference type="NCBI Taxonomy" id="446372"/>
    <lineage>
        <taxon>Bacteria</taxon>
        <taxon>Pseudomonadati</taxon>
        <taxon>Pseudomonadota</taxon>
        <taxon>Gammaproteobacteria</taxon>
        <taxon>Vibrionales</taxon>
        <taxon>Vibrionaceae</taxon>
        <taxon>Vibrio</taxon>
    </lineage>
</organism>
<dbReference type="RefSeq" id="WP_065677402.1">
    <property type="nucleotide sequence ID" value="NZ_AP025463.1"/>
</dbReference>
<dbReference type="Proteomes" id="UP000092819">
    <property type="component" value="Unassembled WGS sequence"/>
</dbReference>
<accession>A0A1C3JIP7</accession>
<sequence>MEHFAEATIEKNTTHLLTQMENRLRKQKHELVSGGWDKKFMIEQEGSVEGFFEQCVFGDDVCKEVFAEFIKVNKLDDFDIVDTSFIDDVRDLQHTLIGELVEEYA</sequence>
<evidence type="ECO:0000313" key="1">
    <source>
        <dbReference type="EMBL" id="SBT15083.1"/>
    </source>
</evidence>
<gene>
    <name evidence="1" type="ORF">VCE7224_03866</name>
</gene>
<dbReference type="EMBL" id="FLQZ01000104">
    <property type="protein sequence ID" value="SBT15083.1"/>
    <property type="molecule type" value="Genomic_DNA"/>
</dbReference>
<dbReference type="AlphaFoldDB" id="A0A1C3JIP7"/>
<name>A0A1C3JIP7_9VIBR</name>
<keyword evidence="2" id="KW-1185">Reference proteome</keyword>
<protein>
    <submittedName>
        <fullName evidence="1">Uncharacterized protein</fullName>
    </submittedName>
</protein>
<evidence type="ECO:0000313" key="2">
    <source>
        <dbReference type="Proteomes" id="UP000092819"/>
    </source>
</evidence>
<reference evidence="2" key="1">
    <citation type="submission" date="2016-06" db="EMBL/GenBank/DDBJ databases">
        <authorList>
            <person name="Rodrigo-Torres L."/>
            <person name="Arahal D.R."/>
        </authorList>
    </citation>
    <scope>NUCLEOTIDE SEQUENCE [LARGE SCALE GENOMIC DNA]</scope>
    <source>
        <strain evidence="2">CECT 7224</strain>
    </source>
</reference>